<dbReference type="Proteomes" id="UP001491088">
    <property type="component" value="Chromosome"/>
</dbReference>
<protein>
    <recommendedName>
        <fullName evidence="3">FecR protein domain-containing protein</fullName>
    </recommendedName>
</protein>
<sequence length="224" mass="25949">MRKIKILATVLFFAQSIIVFGQLERQNGLSITIKGPNTKIDGVTAKDASAQTQHLRFLTEEYQEAKVDDLKDKFYFRYNIFADEMEFIKDGTVYFLSKTENQIIHFVNLGKKFTVLNLNGELKYFEINAKGKASLYSKKNVAFIEGKVAKTQFESSKKAKFISKKDEHFVALNNELVKLPKGKKDFYNLFGNKSSKIKNFMKQEKLNRKKIDDVTKVFNYYNSI</sequence>
<dbReference type="RefSeq" id="WP_340931634.1">
    <property type="nucleotide sequence ID" value="NZ_CP150496.1"/>
</dbReference>
<evidence type="ECO:0008006" key="3">
    <source>
        <dbReference type="Google" id="ProtNLM"/>
    </source>
</evidence>
<organism evidence="1 2">
    <name type="scientific">Polaribacter marinaquae</name>
    <dbReference type="NCBI Taxonomy" id="1642819"/>
    <lineage>
        <taxon>Bacteria</taxon>
        <taxon>Pseudomonadati</taxon>
        <taxon>Bacteroidota</taxon>
        <taxon>Flavobacteriia</taxon>
        <taxon>Flavobacteriales</taxon>
        <taxon>Flavobacteriaceae</taxon>
    </lineage>
</organism>
<dbReference type="EMBL" id="CP150496">
    <property type="protein sequence ID" value="WYW54569.1"/>
    <property type="molecule type" value="Genomic_DNA"/>
</dbReference>
<accession>A0ABZ2TN58</accession>
<reference evidence="1 2" key="1">
    <citation type="submission" date="2024-03" db="EMBL/GenBank/DDBJ databases">
        <authorList>
            <person name="Cao K."/>
        </authorList>
    </citation>
    <scope>NUCLEOTIDE SEQUENCE [LARGE SCALE GENOMIC DNA]</scope>
    <source>
        <strain evidence="1 2">MCCC 1K00696</strain>
    </source>
</reference>
<evidence type="ECO:0000313" key="2">
    <source>
        <dbReference type="Proteomes" id="UP001491088"/>
    </source>
</evidence>
<keyword evidence="2" id="KW-1185">Reference proteome</keyword>
<evidence type="ECO:0000313" key="1">
    <source>
        <dbReference type="EMBL" id="WYW54569.1"/>
    </source>
</evidence>
<name>A0ABZ2TN58_9FLAO</name>
<proteinExistence type="predicted"/>
<gene>
    <name evidence="1" type="ORF">WG950_08515</name>
</gene>